<dbReference type="Gene3D" id="3.90.780.10">
    <property type="entry name" value="5'-Nucleotidase, C-terminal domain"/>
    <property type="match status" value="1"/>
</dbReference>
<dbReference type="PANTHER" id="PTHR11575:SF24">
    <property type="entry name" value="5'-NUCLEOTIDASE"/>
    <property type="match status" value="1"/>
</dbReference>
<proteinExistence type="predicted"/>
<protein>
    <submittedName>
        <fullName evidence="2">Trifunctional nucleotide phosphoesterase protein YfkN</fullName>
    </submittedName>
</protein>
<reference evidence="2" key="1">
    <citation type="submission" date="2019-08" db="EMBL/GenBank/DDBJ databases">
        <authorList>
            <person name="Kucharzyk K."/>
            <person name="Murdoch R.W."/>
            <person name="Higgins S."/>
            <person name="Loffler F."/>
        </authorList>
    </citation>
    <scope>NUCLEOTIDE SEQUENCE</scope>
</reference>
<accession>A0A644TZS7</accession>
<dbReference type="InterPro" id="IPR006179">
    <property type="entry name" value="5_nucleotidase/apyrase"/>
</dbReference>
<dbReference type="PRINTS" id="PR01607">
    <property type="entry name" value="APYRASEFAMLY"/>
</dbReference>
<evidence type="ECO:0000313" key="2">
    <source>
        <dbReference type="EMBL" id="MPL72483.1"/>
    </source>
</evidence>
<dbReference type="GO" id="GO:0016787">
    <property type="term" value="F:hydrolase activity"/>
    <property type="evidence" value="ECO:0007669"/>
    <property type="project" value="InterPro"/>
</dbReference>
<dbReference type="SUPFAM" id="SSF55816">
    <property type="entry name" value="5'-nucleotidase (syn. UDP-sugar hydrolase), C-terminal domain"/>
    <property type="match status" value="1"/>
</dbReference>
<dbReference type="PANTHER" id="PTHR11575">
    <property type="entry name" value="5'-NUCLEOTIDASE-RELATED"/>
    <property type="match status" value="1"/>
</dbReference>
<sequence>MKTLSKFIIVLAITALSSSLSFAQEMRFEWSGSRVAMDSTLNYPEEPKVKAIISKYKPSLDAKMQEVIGVSEAEMRSGRPESLLSNFAVDALFEFAQSKSEGRVDFAVTNFGGIRASLPGGNVRLYDVFSIFPFENYIVILDMDGKSVLKLFASFARNRVEAFSDSVRLVIDKEDGEIEQLLINGKEIDKDAVYRVATIDFLLSGGDNVVALKDAVKIEETGALIRDAIIEKIKKQTEKGEKISSSITGRVKYED</sequence>
<gene>
    <name evidence="2" type="primary">yfkN_4</name>
    <name evidence="2" type="ORF">SDC9_18268</name>
</gene>
<dbReference type="GO" id="GO:0009166">
    <property type="term" value="P:nucleotide catabolic process"/>
    <property type="evidence" value="ECO:0007669"/>
    <property type="project" value="InterPro"/>
</dbReference>
<dbReference type="AlphaFoldDB" id="A0A644TZS7"/>
<evidence type="ECO:0000259" key="1">
    <source>
        <dbReference type="Pfam" id="PF02872"/>
    </source>
</evidence>
<organism evidence="2">
    <name type="scientific">bioreactor metagenome</name>
    <dbReference type="NCBI Taxonomy" id="1076179"/>
    <lineage>
        <taxon>unclassified sequences</taxon>
        <taxon>metagenomes</taxon>
        <taxon>ecological metagenomes</taxon>
    </lineage>
</organism>
<feature type="domain" description="5'-Nucleotidase C-terminal" evidence="1">
    <location>
        <begin position="68"/>
        <end position="213"/>
    </location>
</feature>
<dbReference type="InterPro" id="IPR036907">
    <property type="entry name" value="5'-Nucleotdase_C_sf"/>
</dbReference>
<dbReference type="InterPro" id="IPR008334">
    <property type="entry name" value="5'-Nucleotdase_C"/>
</dbReference>
<dbReference type="EMBL" id="VSSQ01000066">
    <property type="protein sequence ID" value="MPL72483.1"/>
    <property type="molecule type" value="Genomic_DNA"/>
</dbReference>
<comment type="caution">
    <text evidence="2">The sequence shown here is derived from an EMBL/GenBank/DDBJ whole genome shotgun (WGS) entry which is preliminary data.</text>
</comment>
<name>A0A644TZS7_9ZZZZ</name>
<dbReference type="Pfam" id="PF02872">
    <property type="entry name" value="5_nucleotid_C"/>
    <property type="match status" value="1"/>
</dbReference>